<feature type="transmembrane region" description="Helical" evidence="2">
    <location>
        <begin position="180"/>
        <end position="198"/>
    </location>
</feature>
<evidence type="ECO:0000256" key="1">
    <source>
        <dbReference type="SAM" id="MobiDB-lite"/>
    </source>
</evidence>
<keyword evidence="2" id="KW-1133">Transmembrane helix</keyword>
<feature type="region of interest" description="Disordered" evidence="1">
    <location>
        <begin position="1"/>
        <end position="38"/>
    </location>
</feature>
<feature type="compositionally biased region" description="Basic residues" evidence="1">
    <location>
        <begin position="1"/>
        <end position="21"/>
    </location>
</feature>
<sequence>MAKKAKATAGAKKKRPRKKRAQPSTSPPADESKTDRVWREVSRRRRQADRLPYAEALTWGTVVAVVAAVLTGFLRIWIWILALEAIAIGVVIGEAAAAPSSVRRRHPPRWTYLYVFGLGCFTYLLVHLTFWLASSGFRPDQSFFAFLRAAPSATATPFFQSVDLARQISLATGGATALKYGLWLAEGLLMGLAAVAAYRGGSVRKLKT</sequence>
<gene>
    <name evidence="3" type="ORF">GWO12_10895</name>
</gene>
<evidence type="ECO:0000313" key="3">
    <source>
        <dbReference type="EMBL" id="NIR75598.1"/>
    </source>
</evidence>
<accession>A0AAE4Z9M4</accession>
<dbReference type="AlphaFoldDB" id="A0AAE4Z9M4"/>
<feature type="transmembrane region" description="Helical" evidence="2">
    <location>
        <begin position="110"/>
        <end position="133"/>
    </location>
</feature>
<protein>
    <submittedName>
        <fullName evidence="3">Uncharacterized protein</fullName>
    </submittedName>
</protein>
<evidence type="ECO:0000256" key="2">
    <source>
        <dbReference type="SAM" id="Phobius"/>
    </source>
</evidence>
<feature type="transmembrane region" description="Helical" evidence="2">
    <location>
        <begin position="51"/>
        <end position="70"/>
    </location>
</feature>
<comment type="caution">
    <text evidence="3">The sequence shown here is derived from an EMBL/GenBank/DDBJ whole genome shotgun (WGS) entry which is preliminary data.</text>
</comment>
<organism evidence="3 4">
    <name type="scientific">Candidatus Kutchimonas denitrificans</name>
    <dbReference type="NCBI Taxonomy" id="3056748"/>
    <lineage>
        <taxon>Bacteria</taxon>
        <taxon>Pseudomonadati</taxon>
        <taxon>Gemmatimonadota</taxon>
        <taxon>Gemmatimonadia</taxon>
        <taxon>Candidatus Palauibacterales</taxon>
        <taxon>Candidatus Palauibacteraceae</taxon>
        <taxon>Candidatus Kutchimonas</taxon>
    </lineage>
</organism>
<feature type="transmembrane region" description="Helical" evidence="2">
    <location>
        <begin position="76"/>
        <end position="98"/>
    </location>
</feature>
<keyword evidence="2" id="KW-0472">Membrane</keyword>
<keyword evidence="2" id="KW-0812">Transmembrane</keyword>
<proteinExistence type="predicted"/>
<name>A0AAE4Z9M4_9BACT</name>
<evidence type="ECO:0000313" key="4">
    <source>
        <dbReference type="Proteomes" id="UP000702544"/>
    </source>
</evidence>
<dbReference type="EMBL" id="JAACAK010000083">
    <property type="protein sequence ID" value="NIR75598.1"/>
    <property type="molecule type" value="Genomic_DNA"/>
</dbReference>
<dbReference type="Proteomes" id="UP000702544">
    <property type="component" value="Unassembled WGS sequence"/>
</dbReference>
<reference evidence="3 4" key="1">
    <citation type="submission" date="2020-01" db="EMBL/GenBank/DDBJ databases">
        <title>Genomes assembled from Gulf of Kutch pelagic sediment metagenomes.</title>
        <authorList>
            <person name="Chandrashekar M."/>
            <person name="Mahajan M.S."/>
            <person name="Dave K.J."/>
            <person name="Vatsa P."/>
            <person name="Nathani N.M."/>
        </authorList>
    </citation>
    <scope>NUCLEOTIDE SEQUENCE [LARGE SCALE GENOMIC DNA]</scope>
    <source>
        <strain evidence="3">KS3-K002</strain>
    </source>
</reference>